<evidence type="ECO:0000256" key="2">
    <source>
        <dbReference type="ARBA" id="ARBA00023315"/>
    </source>
</evidence>
<proteinExistence type="predicted"/>
<dbReference type="OrthoDB" id="1862401at2759"/>
<dbReference type="InterPro" id="IPR023213">
    <property type="entry name" value="CAT-like_dom_sf"/>
</dbReference>
<gene>
    <name evidence="3" type="ORF">MANES_01G095100v8</name>
</gene>
<protein>
    <submittedName>
        <fullName evidence="3">Uncharacterized protein</fullName>
    </submittedName>
</protein>
<dbReference type="AlphaFoldDB" id="A0A2C9WJ65"/>
<dbReference type="STRING" id="3983.A0A2C9WJ65"/>
<dbReference type="Gene3D" id="3.30.559.10">
    <property type="entry name" value="Chloramphenicol acetyltransferase-like domain"/>
    <property type="match status" value="1"/>
</dbReference>
<keyword evidence="2" id="KW-0012">Acyltransferase</keyword>
<sequence>MATTDPVKILEICQVTPSDSPESATEFSLPLTYFDIFWLKHRPIELIFFFELTDSTGTFFHSVILPKLKTSLSLTLLHFLPVAGKIAWLRRADRPAICYNPNDCVLVTVAESNADFSLLSGNQMREAKEWHLYIPELPVSDSTAATIGFQITLFPNQGFSIGISSHHAVFDGKSATMFVKAWAHISNQSDTETNPCLLPELIPVFDRSLIQDPEGLSMIYLNNWSEADSPTSLKLLQGKEVPPNSVRSTFELSSQDIQKTQAKHHLSIGKPPQRRLESNKINAFVKLCSLICLYIGLHR</sequence>
<accession>A0A2C9WJ65</accession>
<reference evidence="4" key="1">
    <citation type="journal article" date="2016" name="Nat. Biotechnol.">
        <title>Sequencing wild and cultivated cassava and related species reveals extensive interspecific hybridization and genetic diversity.</title>
        <authorList>
            <person name="Bredeson J.V."/>
            <person name="Lyons J.B."/>
            <person name="Prochnik S.E."/>
            <person name="Wu G.A."/>
            <person name="Ha C.M."/>
            <person name="Edsinger-Gonzales E."/>
            <person name="Grimwood J."/>
            <person name="Schmutz J."/>
            <person name="Rabbi I.Y."/>
            <person name="Egesi C."/>
            <person name="Nauluvula P."/>
            <person name="Lebot V."/>
            <person name="Ndunguru J."/>
            <person name="Mkamilo G."/>
            <person name="Bart R.S."/>
            <person name="Setter T.L."/>
            <person name="Gleadow R.M."/>
            <person name="Kulakow P."/>
            <person name="Ferguson M.E."/>
            <person name="Rounsley S."/>
            <person name="Rokhsar D.S."/>
        </authorList>
    </citation>
    <scope>NUCLEOTIDE SEQUENCE [LARGE SCALE GENOMIC DNA]</scope>
    <source>
        <strain evidence="4">cv. AM560-2</strain>
    </source>
</reference>
<dbReference type="InterPro" id="IPR051504">
    <property type="entry name" value="Plant_metabolite_acyltrans"/>
</dbReference>
<dbReference type="GO" id="GO:0016747">
    <property type="term" value="F:acyltransferase activity, transferring groups other than amino-acyl groups"/>
    <property type="evidence" value="ECO:0007669"/>
    <property type="project" value="UniProtKB-ARBA"/>
</dbReference>
<dbReference type="Pfam" id="PF02458">
    <property type="entry name" value="Transferase"/>
    <property type="match status" value="1"/>
</dbReference>
<comment type="caution">
    <text evidence="3">The sequence shown here is derived from an EMBL/GenBank/DDBJ whole genome shotgun (WGS) entry which is preliminary data.</text>
</comment>
<evidence type="ECO:0000313" key="3">
    <source>
        <dbReference type="EMBL" id="OAY60213.1"/>
    </source>
</evidence>
<organism evidence="3 4">
    <name type="scientific">Manihot esculenta</name>
    <name type="common">Cassava</name>
    <name type="synonym">Jatropha manihot</name>
    <dbReference type="NCBI Taxonomy" id="3983"/>
    <lineage>
        <taxon>Eukaryota</taxon>
        <taxon>Viridiplantae</taxon>
        <taxon>Streptophyta</taxon>
        <taxon>Embryophyta</taxon>
        <taxon>Tracheophyta</taxon>
        <taxon>Spermatophyta</taxon>
        <taxon>Magnoliopsida</taxon>
        <taxon>eudicotyledons</taxon>
        <taxon>Gunneridae</taxon>
        <taxon>Pentapetalae</taxon>
        <taxon>rosids</taxon>
        <taxon>fabids</taxon>
        <taxon>Malpighiales</taxon>
        <taxon>Euphorbiaceae</taxon>
        <taxon>Crotonoideae</taxon>
        <taxon>Manihoteae</taxon>
        <taxon>Manihot</taxon>
    </lineage>
</organism>
<dbReference type="Proteomes" id="UP000091857">
    <property type="component" value="Chromosome 1"/>
</dbReference>
<keyword evidence="1" id="KW-0808">Transferase</keyword>
<name>A0A2C9WJ65_MANES</name>
<evidence type="ECO:0000313" key="4">
    <source>
        <dbReference type="Proteomes" id="UP000091857"/>
    </source>
</evidence>
<evidence type="ECO:0000256" key="1">
    <source>
        <dbReference type="ARBA" id="ARBA00022679"/>
    </source>
</evidence>
<keyword evidence="4" id="KW-1185">Reference proteome</keyword>
<dbReference type="Gramene" id="Manes.01G095100.3.v8.1">
    <property type="protein sequence ID" value="Manes.01G095100.3.v8.1.CDS.1"/>
    <property type="gene ID" value="Manes.01G095100.v8.1"/>
</dbReference>
<dbReference type="PANTHER" id="PTHR31625">
    <property type="match status" value="1"/>
</dbReference>
<dbReference type="EMBL" id="CM004387">
    <property type="protein sequence ID" value="OAY60213.1"/>
    <property type="molecule type" value="Genomic_DNA"/>
</dbReference>